<evidence type="ECO:0000256" key="3">
    <source>
        <dbReference type="ARBA" id="ARBA00011245"/>
    </source>
</evidence>
<dbReference type="Gene3D" id="3.30.1490.100">
    <property type="entry name" value="DNA polymerase, Y-family, little finger domain"/>
    <property type="match status" value="1"/>
</dbReference>
<dbReference type="GO" id="GO:0042276">
    <property type="term" value="P:error-prone translesion synthesis"/>
    <property type="evidence" value="ECO:0007669"/>
    <property type="project" value="TreeGrafter"/>
</dbReference>
<keyword evidence="13 16" id="KW-0238">DNA-binding</keyword>
<dbReference type="Gene3D" id="1.10.150.20">
    <property type="entry name" value="5' to 3' exonuclease, C-terminal subdomain"/>
    <property type="match status" value="1"/>
</dbReference>
<dbReference type="GO" id="GO:0003684">
    <property type="term" value="F:damaged DNA binding"/>
    <property type="evidence" value="ECO:0007669"/>
    <property type="project" value="InterPro"/>
</dbReference>
<keyword evidence="10 16" id="KW-0227">DNA damage</keyword>
<dbReference type="EC" id="2.7.7.7" evidence="16"/>
<dbReference type="InterPro" id="IPR050116">
    <property type="entry name" value="DNA_polymerase-Y"/>
</dbReference>
<feature type="active site" evidence="16">
    <location>
        <position position="105"/>
    </location>
</feature>
<sequence length="380" mass="43544">MFDRAIVHMDLDSFFVSVERLRNTSLEGKPLLIGGISSRGVVASCSYEARRFGVHSAMPMKTALRLCPQAIVMRGDMDEYSKYSRLITDVIREEAPVFEKSSIDEFYLDISGMDRYFGCFKWTKELRQKIIRESGLPISFGLSVNKLVSKIGAGEVKPNGESQVAKGAEREFIAPLSTRKIPGIGKETYKKLSFMGVRQVRTLREVPVRLLEREFGKHGRQLWSKANAIDPSEVIPYTEQKSISKERTFSDDTLDIQFVRHKIMSMVDDLAFELRQKNQMTGVVTIKIRYADFNTYTRQKKIPYTANNKVLVDHLLELFKKLYQRRQLIRLIGVKFGGLVHGSDQLSLFDDTMRDIQLLEQMDHIRERFGTGAIHRASSL</sequence>
<dbReference type="CDD" id="cd03586">
    <property type="entry name" value="PolY_Pol_IV_kappa"/>
    <property type="match status" value="1"/>
</dbReference>
<gene>
    <name evidence="16 18" type="primary">dinB</name>
    <name evidence="18" type="ORF">KUV50_00450</name>
</gene>
<evidence type="ECO:0000256" key="2">
    <source>
        <dbReference type="ARBA" id="ARBA00010945"/>
    </source>
</evidence>
<evidence type="ECO:0000256" key="13">
    <source>
        <dbReference type="ARBA" id="ARBA00023125"/>
    </source>
</evidence>
<evidence type="ECO:0000256" key="9">
    <source>
        <dbReference type="ARBA" id="ARBA00022723"/>
    </source>
</evidence>
<dbReference type="FunFam" id="3.40.1170.60:FF:000001">
    <property type="entry name" value="DNA polymerase IV"/>
    <property type="match status" value="1"/>
</dbReference>
<dbReference type="Gene3D" id="3.30.70.270">
    <property type="match status" value="1"/>
</dbReference>
<dbReference type="PANTHER" id="PTHR11076:SF33">
    <property type="entry name" value="DNA POLYMERASE KAPPA"/>
    <property type="match status" value="1"/>
</dbReference>
<comment type="subunit">
    <text evidence="3 16">Monomer.</text>
</comment>
<keyword evidence="11 16" id="KW-0460">Magnesium</keyword>
<keyword evidence="19" id="KW-1185">Reference proteome</keyword>
<dbReference type="GO" id="GO:0006261">
    <property type="term" value="P:DNA-templated DNA replication"/>
    <property type="evidence" value="ECO:0007669"/>
    <property type="project" value="UniProtKB-UniRule"/>
</dbReference>
<evidence type="ECO:0000256" key="1">
    <source>
        <dbReference type="ARBA" id="ARBA00004496"/>
    </source>
</evidence>
<dbReference type="GO" id="GO:0006281">
    <property type="term" value="P:DNA repair"/>
    <property type="evidence" value="ECO:0007669"/>
    <property type="project" value="UniProtKB-UniRule"/>
</dbReference>
<dbReference type="SUPFAM" id="SSF56672">
    <property type="entry name" value="DNA/RNA polymerases"/>
    <property type="match status" value="1"/>
</dbReference>
<dbReference type="Proteomes" id="UP000753961">
    <property type="component" value="Unassembled WGS sequence"/>
</dbReference>
<feature type="domain" description="UmuC" evidence="17">
    <location>
        <begin position="6"/>
        <end position="185"/>
    </location>
</feature>
<dbReference type="InterPro" id="IPR022880">
    <property type="entry name" value="DNApol_IV"/>
</dbReference>
<keyword evidence="8 16" id="KW-0235">DNA replication</keyword>
<dbReference type="InterPro" id="IPR053848">
    <property type="entry name" value="IMS_HHH_1"/>
</dbReference>
<keyword evidence="9 16" id="KW-0479">Metal-binding</keyword>
<keyword evidence="4 16" id="KW-0515">Mutator protein</keyword>
<keyword evidence="12 16" id="KW-0239">DNA-directed DNA polymerase</keyword>
<comment type="subcellular location">
    <subcellularLocation>
        <location evidence="1 16">Cytoplasm</location>
    </subcellularLocation>
</comment>
<evidence type="ECO:0000313" key="18">
    <source>
        <dbReference type="EMBL" id="MBY5956583.1"/>
    </source>
</evidence>
<dbReference type="GO" id="GO:0005829">
    <property type="term" value="C:cytosol"/>
    <property type="evidence" value="ECO:0007669"/>
    <property type="project" value="TreeGrafter"/>
</dbReference>
<evidence type="ECO:0000256" key="8">
    <source>
        <dbReference type="ARBA" id="ARBA00022705"/>
    </source>
</evidence>
<evidence type="ECO:0000259" key="17">
    <source>
        <dbReference type="PROSITE" id="PS50173"/>
    </source>
</evidence>
<dbReference type="GO" id="GO:0009432">
    <property type="term" value="P:SOS response"/>
    <property type="evidence" value="ECO:0007669"/>
    <property type="project" value="TreeGrafter"/>
</dbReference>
<dbReference type="PROSITE" id="PS50173">
    <property type="entry name" value="UMUC"/>
    <property type="match status" value="1"/>
</dbReference>
<dbReference type="Pfam" id="PF00817">
    <property type="entry name" value="IMS"/>
    <property type="match status" value="1"/>
</dbReference>
<dbReference type="GO" id="GO:0003887">
    <property type="term" value="F:DNA-directed DNA polymerase activity"/>
    <property type="evidence" value="ECO:0007669"/>
    <property type="project" value="UniProtKB-UniRule"/>
</dbReference>
<dbReference type="AlphaFoldDB" id="A0A953HRI9"/>
<comment type="function">
    <text evidence="16">Poorly processive, error-prone DNA polymerase involved in untargeted mutagenesis. Copies undamaged DNA at stalled replication forks, which arise in vivo from mismatched or misaligned primer ends. These misaligned primers can be extended by PolIV. Exhibits no 3'-5' exonuclease (proofreading) activity. May be involved in translesional synthesis, in conjunction with the beta clamp from PolIII.</text>
</comment>
<dbReference type="Pfam" id="PF11799">
    <property type="entry name" value="IMS_C"/>
    <property type="match status" value="1"/>
</dbReference>
<comment type="cofactor">
    <cofactor evidence="16">
        <name>Mg(2+)</name>
        <dbReference type="ChEBI" id="CHEBI:18420"/>
    </cofactor>
    <text evidence="16">Binds 2 magnesium ions per subunit.</text>
</comment>
<keyword evidence="5 16" id="KW-0963">Cytoplasm</keyword>
<proteinExistence type="inferred from homology"/>
<keyword evidence="6 16" id="KW-0808">Transferase</keyword>
<reference evidence="18" key="1">
    <citation type="submission" date="2021-06" db="EMBL/GenBank/DDBJ databases">
        <title>44 bacteria genomes isolated from Dapeng, Shenzhen.</title>
        <authorList>
            <person name="Zheng W."/>
            <person name="Yu S."/>
            <person name="Huang Y."/>
        </authorList>
    </citation>
    <scope>NUCLEOTIDE SEQUENCE</scope>
    <source>
        <strain evidence="18">DP5N28-2</strain>
    </source>
</reference>
<dbReference type="GO" id="GO:0000287">
    <property type="term" value="F:magnesium ion binding"/>
    <property type="evidence" value="ECO:0007669"/>
    <property type="project" value="UniProtKB-UniRule"/>
</dbReference>
<evidence type="ECO:0000313" key="19">
    <source>
        <dbReference type="Proteomes" id="UP000753961"/>
    </source>
</evidence>
<comment type="similarity">
    <text evidence="2 16">Belongs to the DNA polymerase type-Y family.</text>
</comment>
<evidence type="ECO:0000256" key="7">
    <source>
        <dbReference type="ARBA" id="ARBA00022695"/>
    </source>
</evidence>
<evidence type="ECO:0000256" key="12">
    <source>
        <dbReference type="ARBA" id="ARBA00022932"/>
    </source>
</evidence>
<dbReference type="Pfam" id="PF21999">
    <property type="entry name" value="IMS_HHH_1"/>
    <property type="match status" value="1"/>
</dbReference>
<keyword evidence="7 16" id="KW-0548">Nucleotidyltransferase</keyword>
<comment type="caution">
    <text evidence="18">The sequence shown here is derived from an EMBL/GenBank/DDBJ whole genome shotgun (WGS) entry which is preliminary data.</text>
</comment>
<feature type="binding site" evidence="16">
    <location>
        <position position="104"/>
    </location>
    <ligand>
        <name>Mg(2+)</name>
        <dbReference type="ChEBI" id="CHEBI:18420"/>
    </ligand>
</feature>
<dbReference type="InterPro" id="IPR017961">
    <property type="entry name" value="DNA_pol_Y-fam_little_finger"/>
</dbReference>
<comment type="catalytic activity">
    <reaction evidence="15 16">
        <text>DNA(n) + a 2'-deoxyribonucleoside 5'-triphosphate = DNA(n+1) + diphosphate</text>
        <dbReference type="Rhea" id="RHEA:22508"/>
        <dbReference type="Rhea" id="RHEA-COMP:17339"/>
        <dbReference type="Rhea" id="RHEA-COMP:17340"/>
        <dbReference type="ChEBI" id="CHEBI:33019"/>
        <dbReference type="ChEBI" id="CHEBI:61560"/>
        <dbReference type="ChEBI" id="CHEBI:173112"/>
        <dbReference type="EC" id="2.7.7.7"/>
    </reaction>
</comment>
<dbReference type="PANTHER" id="PTHR11076">
    <property type="entry name" value="DNA REPAIR POLYMERASE UMUC / TRANSFERASE FAMILY MEMBER"/>
    <property type="match status" value="1"/>
</dbReference>
<name>A0A953HRI9_9BACT</name>
<evidence type="ECO:0000256" key="15">
    <source>
        <dbReference type="ARBA" id="ARBA00049244"/>
    </source>
</evidence>
<evidence type="ECO:0000256" key="11">
    <source>
        <dbReference type="ARBA" id="ARBA00022842"/>
    </source>
</evidence>
<organism evidence="18 19">
    <name type="scientific">Membranihabitans marinus</name>
    <dbReference type="NCBI Taxonomy" id="1227546"/>
    <lineage>
        <taxon>Bacteria</taxon>
        <taxon>Pseudomonadati</taxon>
        <taxon>Bacteroidota</taxon>
        <taxon>Saprospiria</taxon>
        <taxon>Saprospirales</taxon>
        <taxon>Saprospiraceae</taxon>
        <taxon>Membranihabitans</taxon>
    </lineage>
</organism>
<evidence type="ECO:0000256" key="16">
    <source>
        <dbReference type="HAMAP-Rule" id="MF_01113"/>
    </source>
</evidence>
<protein>
    <recommendedName>
        <fullName evidence="16">DNA polymerase IV</fullName>
        <shortName evidence="16">Pol IV</shortName>
        <ecNumber evidence="16">2.7.7.7</ecNumber>
    </recommendedName>
</protein>
<evidence type="ECO:0000256" key="6">
    <source>
        <dbReference type="ARBA" id="ARBA00022679"/>
    </source>
</evidence>
<evidence type="ECO:0000256" key="5">
    <source>
        <dbReference type="ARBA" id="ARBA00022490"/>
    </source>
</evidence>
<dbReference type="InterPro" id="IPR001126">
    <property type="entry name" value="UmuC"/>
</dbReference>
<feature type="site" description="Substrate discrimination" evidence="16">
    <location>
        <position position="15"/>
    </location>
</feature>
<dbReference type="NCBIfam" id="NF002677">
    <property type="entry name" value="PRK02406.1"/>
    <property type="match status" value="1"/>
</dbReference>
<dbReference type="EMBL" id="JAHVHU010000001">
    <property type="protein sequence ID" value="MBY5956583.1"/>
    <property type="molecule type" value="Genomic_DNA"/>
</dbReference>
<dbReference type="HAMAP" id="MF_01113">
    <property type="entry name" value="DNApol_IV"/>
    <property type="match status" value="1"/>
</dbReference>
<feature type="binding site" evidence="16">
    <location>
        <position position="10"/>
    </location>
    <ligand>
        <name>Mg(2+)</name>
        <dbReference type="ChEBI" id="CHEBI:18420"/>
    </ligand>
</feature>
<evidence type="ECO:0000256" key="10">
    <source>
        <dbReference type="ARBA" id="ARBA00022763"/>
    </source>
</evidence>
<dbReference type="SUPFAM" id="SSF100879">
    <property type="entry name" value="Lesion bypass DNA polymerase (Y-family), little finger domain"/>
    <property type="match status" value="1"/>
</dbReference>
<dbReference type="InterPro" id="IPR036775">
    <property type="entry name" value="DNA_pol_Y-fam_lit_finger_sf"/>
</dbReference>
<accession>A0A953HRI9</accession>
<keyword evidence="14 16" id="KW-0234">DNA repair</keyword>
<dbReference type="InterPro" id="IPR043128">
    <property type="entry name" value="Rev_trsase/Diguanyl_cyclase"/>
</dbReference>
<dbReference type="Gene3D" id="3.40.1170.60">
    <property type="match status" value="1"/>
</dbReference>
<dbReference type="FunFam" id="3.30.1490.100:FF:000004">
    <property type="entry name" value="DNA polymerase IV"/>
    <property type="match status" value="1"/>
</dbReference>
<evidence type="ECO:0000256" key="4">
    <source>
        <dbReference type="ARBA" id="ARBA00022457"/>
    </source>
</evidence>
<evidence type="ECO:0000256" key="14">
    <source>
        <dbReference type="ARBA" id="ARBA00023204"/>
    </source>
</evidence>
<dbReference type="InterPro" id="IPR043502">
    <property type="entry name" value="DNA/RNA_pol_sf"/>
</dbReference>